<reference evidence="1" key="1">
    <citation type="submission" date="2021-10" db="EMBL/GenBank/DDBJ databases">
        <title>Tamlana sargassums sp. nov., and Tamlana laminarinivorans sp. nov., two new bacteria isolated from the brown alga.</title>
        <authorList>
            <person name="Li J."/>
        </authorList>
    </citation>
    <scope>NUCLEOTIDE SEQUENCE</scope>
    <source>
        <strain evidence="1">PT2-4</strain>
    </source>
</reference>
<dbReference type="RefSeq" id="WP_226543835.1">
    <property type="nucleotide sequence ID" value="NZ_JAJAPW010000004.1"/>
</dbReference>
<accession>A0A9X1I0U0</accession>
<sequence>MKNRELILKIPYNFSNSLLYFFNFSQKFNSFHLQFLQDLLDNREPANRWQDYRIFCDNIKNIDINLYIKALPELLKNLKSNYPTRNLLVALEREAKMNASFGKEMYLKTLEANNPDSYFTLMDILSGLYNSDQKFTIDEIKRLIKDDNIDVNKIGIQSIVKIDLVAKTTPKAFVNWIEKQFDTISKSENHLDLWSAIFFTVRNKRTEIKSADTIIDRLSSIETIDIQLELIYFLDYNIDLEKELHLFKKYLPLLLHIDIEHAGAYNQLAYRLENVAKTNLNLVVDFITDWVAMSPDNARKIEYFSHLLNTLCDNFYSDFQKLYTNWLNKDNPNFHIAIFEMNSARYMRNLSGLTISEEVLNGLSDYDIEYITYKILAFVYDKDTSISLVYSILEHKADNKEVVPFLADLFINHIIFNYYSAIEFLNLKKKTASRKLKKITNDIVKEGEDKYKAYSDLENLKEFAPSERRLIYYNKIEGKKFSKSFKESEAEGPSFFSSITTINYRTGKSIFSKYENQYTEKMTPGLISHSGEMPRGEFIDPIGQAQERLYWQNFKRRQ</sequence>
<dbReference type="AlphaFoldDB" id="A0A9X1I0U0"/>
<protein>
    <submittedName>
        <fullName evidence="1">Uncharacterized protein</fullName>
    </submittedName>
</protein>
<dbReference type="EMBL" id="JAJAPW010000004">
    <property type="protein sequence ID" value="MCB4799345.1"/>
    <property type="molecule type" value="Genomic_DNA"/>
</dbReference>
<organism evidence="1 2">
    <name type="scientific">Neotamlana laminarinivorans</name>
    <dbReference type="NCBI Taxonomy" id="2883124"/>
    <lineage>
        <taxon>Bacteria</taxon>
        <taxon>Pseudomonadati</taxon>
        <taxon>Bacteroidota</taxon>
        <taxon>Flavobacteriia</taxon>
        <taxon>Flavobacteriales</taxon>
        <taxon>Flavobacteriaceae</taxon>
        <taxon>Neotamlana</taxon>
    </lineage>
</organism>
<name>A0A9X1I0U0_9FLAO</name>
<dbReference type="Proteomes" id="UP001139199">
    <property type="component" value="Unassembled WGS sequence"/>
</dbReference>
<evidence type="ECO:0000313" key="2">
    <source>
        <dbReference type="Proteomes" id="UP001139199"/>
    </source>
</evidence>
<comment type="caution">
    <text evidence="1">The sequence shown here is derived from an EMBL/GenBank/DDBJ whole genome shotgun (WGS) entry which is preliminary data.</text>
</comment>
<evidence type="ECO:0000313" key="1">
    <source>
        <dbReference type="EMBL" id="MCB4799345.1"/>
    </source>
</evidence>
<gene>
    <name evidence="1" type="ORF">LG649_10835</name>
</gene>
<proteinExistence type="predicted"/>
<keyword evidence="2" id="KW-1185">Reference proteome</keyword>